<dbReference type="InterPro" id="IPR001034">
    <property type="entry name" value="DeoR_HTH"/>
</dbReference>
<organism evidence="5 6">
    <name type="scientific">Tessaracoccus oleiagri</name>
    <dbReference type="NCBI Taxonomy" id="686624"/>
    <lineage>
        <taxon>Bacteria</taxon>
        <taxon>Bacillati</taxon>
        <taxon>Actinomycetota</taxon>
        <taxon>Actinomycetes</taxon>
        <taxon>Propionibacteriales</taxon>
        <taxon>Propionibacteriaceae</taxon>
        <taxon>Tessaracoccus</taxon>
    </lineage>
</organism>
<proteinExistence type="predicted"/>
<dbReference type="SMART" id="SM01134">
    <property type="entry name" value="DeoRC"/>
    <property type="match status" value="1"/>
</dbReference>
<keyword evidence="3" id="KW-0804">Transcription</keyword>
<dbReference type="OrthoDB" id="7688673at2"/>
<name>A0A1G9I0S2_9ACTN</name>
<dbReference type="SMART" id="SM00420">
    <property type="entry name" value="HTH_DEOR"/>
    <property type="match status" value="1"/>
</dbReference>
<dbReference type="PANTHER" id="PTHR30363">
    <property type="entry name" value="HTH-TYPE TRANSCRIPTIONAL REGULATOR SRLR-RELATED"/>
    <property type="match status" value="1"/>
</dbReference>
<dbReference type="AlphaFoldDB" id="A0A1G9I0S2"/>
<sequence>MDKQTRLSLLAQAVMERGSIEVEQVVEEFGVSHATARRDLDALAQQQLVVRTRGGAKAQPASGDVPLRYRTSRHSVQKQAIAKLAAAMVEPGKVIGLNGGTTTTAIAHEIAIQAAADERFLETPLTVVTNAVNIANDLIIRPQVRVVLTGGVARTNSYELVGPLAALILPAIRLDAFFLGVNAVDLDAGGFYTHTEDEAAINAQMMQAAAATVVPADSSKLGRSAFARICGLDEVAEVITDEAAAPEHLAALRAAGLRVSQP</sequence>
<dbReference type="InterPro" id="IPR050313">
    <property type="entry name" value="Carb_Metab_HTH_regulators"/>
</dbReference>
<reference evidence="5 6" key="1">
    <citation type="submission" date="2016-10" db="EMBL/GenBank/DDBJ databases">
        <authorList>
            <person name="de Groot N.N."/>
        </authorList>
    </citation>
    <scope>NUCLEOTIDE SEQUENCE [LARGE SCALE GENOMIC DNA]</scope>
    <source>
        <strain evidence="5 6">CGMCC 1.9159</strain>
    </source>
</reference>
<dbReference type="PRINTS" id="PR00037">
    <property type="entry name" value="HTHLACR"/>
</dbReference>
<dbReference type="EMBL" id="FNGP01000001">
    <property type="protein sequence ID" value="SDL18675.1"/>
    <property type="molecule type" value="Genomic_DNA"/>
</dbReference>
<dbReference type="PROSITE" id="PS51000">
    <property type="entry name" value="HTH_DEOR_2"/>
    <property type="match status" value="1"/>
</dbReference>
<evidence type="ECO:0000256" key="2">
    <source>
        <dbReference type="ARBA" id="ARBA00023125"/>
    </source>
</evidence>
<accession>A0A1G9I0S2</accession>
<dbReference type="InterPro" id="IPR036388">
    <property type="entry name" value="WH-like_DNA-bd_sf"/>
</dbReference>
<dbReference type="InterPro" id="IPR018356">
    <property type="entry name" value="Tscrpt_reg_HTH_DeoR_CS"/>
</dbReference>
<dbReference type="Gene3D" id="3.40.50.1360">
    <property type="match status" value="1"/>
</dbReference>
<dbReference type="InterPro" id="IPR036390">
    <property type="entry name" value="WH_DNA-bd_sf"/>
</dbReference>
<evidence type="ECO:0000313" key="6">
    <source>
        <dbReference type="Proteomes" id="UP000199475"/>
    </source>
</evidence>
<evidence type="ECO:0000256" key="1">
    <source>
        <dbReference type="ARBA" id="ARBA00023015"/>
    </source>
</evidence>
<dbReference type="InterPro" id="IPR037171">
    <property type="entry name" value="NagB/RpiA_transferase-like"/>
</dbReference>
<keyword evidence="1" id="KW-0805">Transcription regulation</keyword>
<dbReference type="Gene3D" id="1.10.10.10">
    <property type="entry name" value="Winged helix-like DNA-binding domain superfamily/Winged helix DNA-binding domain"/>
    <property type="match status" value="1"/>
</dbReference>
<keyword evidence="2" id="KW-0238">DNA-binding</keyword>
<dbReference type="InterPro" id="IPR014036">
    <property type="entry name" value="DeoR-like_C"/>
</dbReference>
<evidence type="ECO:0000259" key="4">
    <source>
        <dbReference type="PROSITE" id="PS51000"/>
    </source>
</evidence>
<dbReference type="RefSeq" id="WP_093248835.1">
    <property type="nucleotide sequence ID" value="NZ_FNGP01000001.1"/>
</dbReference>
<dbReference type="SUPFAM" id="SSF46785">
    <property type="entry name" value="Winged helix' DNA-binding domain"/>
    <property type="match status" value="1"/>
</dbReference>
<evidence type="ECO:0000256" key="3">
    <source>
        <dbReference type="ARBA" id="ARBA00023163"/>
    </source>
</evidence>
<dbReference type="GO" id="GO:0003677">
    <property type="term" value="F:DNA binding"/>
    <property type="evidence" value="ECO:0007669"/>
    <property type="project" value="UniProtKB-KW"/>
</dbReference>
<evidence type="ECO:0000313" key="5">
    <source>
        <dbReference type="EMBL" id="SDL18675.1"/>
    </source>
</evidence>
<dbReference type="SUPFAM" id="SSF100950">
    <property type="entry name" value="NagB/RpiA/CoA transferase-like"/>
    <property type="match status" value="1"/>
</dbReference>
<dbReference type="GO" id="GO:0003700">
    <property type="term" value="F:DNA-binding transcription factor activity"/>
    <property type="evidence" value="ECO:0007669"/>
    <property type="project" value="InterPro"/>
</dbReference>
<dbReference type="Pfam" id="PF08220">
    <property type="entry name" value="HTH_DeoR"/>
    <property type="match status" value="1"/>
</dbReference>
<dbReference type="PANTHER" id="PTHR30363:SF44">
    <property type="entry name" value="AGA OPERON TRANSCRIPTIONAL REPRESSOR-RELATED"/>
    <property type="match status" value="1"/>
</dbReference>
<dbReference type="Pfam" id="PF00455">
    <property type="entry name" value="DeoRC"/>
    <property type="match status" value="1"/>
</dbReference>
<dbReference type="STRING" id="686624.SAMN04488242_0645"/>
<dbReference type="Proteomes" id="UP000199475">
    <property type="component" value="Unassembled WGS sequence"/>
</dbReference>
<gene>
    <name evidence="5" type="ORF">SAMN04488242_0645</name>
</gene>
<keyword evidence="6" id="KW-1185">Reference proteome</keyword>
<dbReference type="PROSITE" id="PS00894">
    <property type="entry name" value="HTH_DEOR_1"/>
    <property type="match status" value="1"/>
</dbReference>
<feature type="domain" description="HTH deoR-type" evidence="4">
    <location>
        <begin position="3"/>
        <end position="58"/>
    </location>
</feature>
<protein>
    <submittedName>
        <fullName evidence="5">Transcriptional regulator, DeoR family</fullName>
    </submittedName>
</protein>